<reference evidence="1 2" key="1">
    <citation type="submission" date="2024-07" db="EMBL/GenBank/DDBJ databases">
        <title>Characterization of a bacterium isolated from hydrolysated instant sea cucumber by whole-genome sequencing and metabolomics.</title>
        <authorList>
            <person name="Luo X."/>
            <person name="Zhang Z."/>
            <person name="Zheng Z."/>
            <person name="Zhang W."/>
            <person name="Ming T."/>
            <person name="Jiao L."/>
            <person name="Su X."/>
            <person name="Kong F."/>
            <person name="Xu J."/>
        </authorList>
    </citation>
    <scope>NUCLEOTIDE SEQUENCE [LARGE SCALE GENOMIC DNA]</scope>
    <source>
        <strain evidence="1 2">XL-2024</strain>
    </source>
</reference>
<gene>
    <name evidence="1" type="ORF">AB1300_01220</name>
</gene>
<accession>A0ABV3VQU4</accession>
<protein>
    <submittedName>
        <fullName evidence="1">Uncharacterized protein</fullName>
    </submittedName>
</protein>
<comment type="caution">
    <text evidence="1">The sequence shown here is derived from an EMBL/GenBank/DDBJ whole genome shotgun (WGS) entry which is preliminary data.</text>
</comment>
<evidence type="ECO:0000313" key="2">
    <source>
        <dbReference type="Proteomes" id="UP001558534"/>
    </source>
</evidence>
<evidence type="ECO:0000313" key="1">
    <source>
        <dbReference type="EMBL" id="MEX3743747.1"/>
    </source>
</evidence>
<organism evidence="1 2">
    <name type="scientific">Lysinibacillus xylanilyticus</name>
    <dbReference type="NCBI Taxonomy" id="582475"/>
    <lineage>
        <taxon>Bacteria</taxon>
        <taxon>Bacillati</taxon>
        <taxon>Bacillota</taxon>
        <taxon>Bacilli</taxon>
        <taxon>Bacillales</taxon>
        <taxon>Bacillaceae</taxon>
        <taxon>Lysinibacillus</taxon>
    </lineage>
</organism>
<keyword evidence="2" id="KW-1185">Reference proteome</keyword>
<proteinExistence type="predicted"/>
<sequence>MSYDLMVFDKEQAPNNKETFLQWYDEQTKWAEPHDYATITVTTPALQKWYQDMVDQFPNMNLVDEELLDEDEDDELESRLTEYSIGYAVIYTAFAWSVADEAYSTMKELAKKHGIGFFDVSGEGEIF</sequence>
<dbReference type="EMBL" id="JBFRHK010000001">
    <property type="protein sequence ID" value="MEX3743747.1"/>
    <property type="molecule type" value="Genomic_DNA"/>
</dbReference>
<name>A0ABV3VQU4_9BACI</name>
<dbReference type="RefSeq" id="WP_368634781.1">
    <property type="nucleotide sequence ID" value="NZ_JBFRHK010000001.1"/>
</dbReference>
<dbReference type="Proteomes" id="UP001558534">
    <property type="component" value="Unassembled WGS sequence"/>
</dbReference>